<dbReference type="Proteomes" id="UP000051790">
    <property type="component" value="Unassembled WGS sequence"/>
</dbReference>
<dbReference type="AlphaFoldDB" id="A0A0R1RCY4"/>
<name>A0A0R1RCY4_9LACO</name>
<comment type="caution">
    <text evidence="1">The sequence shown here is derived from an EMBL/GenBank/DDBJ whole genome shotgun (WGS) entry which is preliminary data.</text>
</comment>
<dbReference type="InterPro" id="IPR029058">
    <property type="entry name" value="AB_hydrolase_fold"/>
</dbReference>
<dbReference type="SUPFAM" id="SSF53474">
    <property type="entry name" value="alpha/beta-Hydrolases"/>
    <property type="match status" value="1"/>
</dbReference>
<dbReference type="Gene3D" id="3.40.50.1820">
    <property type="entry name" value="alpha/beta hydrolase"/>
    <property type="match status" value="1"/>
</dbReference>
<reference evidence="1 2" key="1">
    <citation type="journal article" date="2015" name="Genome Announc.">
        <title>Expanding the biotechnology potential of lactobacilli through comparative genomics of 213 strains and associated genera.</title>
        <authorList>
            <person name="Sun Z."/>
            <person name="Harris H.M."/>
            <person name="McCann A."/>
            <person name="Guo C."/>
            <person name="Argimon S."/>
            <person name="Zhang W."/>
            <person name="Yang X."/>
            <person name="Jeffery I.B."/>
            <person name="Cooney J.C."/>
            <person name="Kagawa T.F."/>
            <person name="Liu W."/>
            <person name="Song Y."/>
            <person name="Salvetti E."/>
            <person name="Wrobel A."/>
            <person name="Rasinkangas P."/>
            <person name="Parkhill J."/>
            <person name="Rea M.C."/>
            <person name="O'Sullivan O."/>
            <person name="Ritari J."/>
            <person name="Douillard F.P."/>
            <person name="Paul Ross R."/>
            <person name="Yang R."/>
            <person name="Briner A.E."/>
            <person name="Felis G.E."/>
            <person name="de Vos W.M."/>
            <person name="Barrangou R."/>
            <person name="Klaenhammer T.R."/>
            <person name="Caufield P.W."/>
            <person name="Cui Y."/>
            <person name="Zhang H."/>
            <person name="O'Toole P.W."/>
        </authorList>
    </citation>
    <scope>NUCLEOTIDE SEQUENCE [LARGE SCALE GENOMIC DNA]</scope>
    <source>
        <strain evidence="1 2">DSM 13343</strain>
    </source>
</reference>
<dbReference type="PATRIC" id="fig|1423769.4.peg.2897"/>
<evidence type="ECO:0000313" key="2">
    <source>
        <dbReference type="Proteomes" id="UP000051790"/>
    </source>
</evidence>
<evidence type="ECO:0008006" key="3">
    <source>
        <dbReference type="Google" id="ProtNLM"/>
    </source>
</evidence>
<sequence>MTCGNEDGLLQANQRTATAFSDLGVAVRFEHWRGKHDWNFWQESLTKFLTWLELDPKQHQFDPGQIRTK</sequence>
<evidence type="ECO:0000313" key="1">
    <source>
        <dbReference type="EMBL" id="KRL52101.1"/>
    </source>
</evidence>
<keyword evidence="2" id="KW-1185">Reference proteome</keyword>
<gene>
    <name evidence="1" type="ORF">FD01_GL002688</name>
</gene>
<proteinExistence type="predicted"/>
<dbReference type="EMBL" id="AZEU01000045">
    <property type="protein sequence ID" value="KRL52101.1"/>
    <property type="molecule type" value="Genomic_DNA"/>
</dbReference>
<organism evidence="1 2">
    <name type="scientific">Lacticaseibacillus manihotivorans DSM 13343 = JCM 12514</name>
    <dbReference type="NCBI Taxonomy" id="1423769"/>
    <lineage>
        <taxon>Bacteria</taxon>
        <taxon>Bacillati</taxon>
        <taxon>Bacillota</taxon>
        <taxon>Bacilli</taxon>
        <taxon>Lactobacillales</taxon>
        <taxon>Lactobacillaceae</taxon>
        <taxon>Lacticaseibacillus</taxon>
    </lineage>
</organism>
<accession>A0A0R1RCY4</accession>
<protein>
    <recommendedName>
        <fullName evidence="3">Esterase</fullName>
    </recommendedName>
</protein>